<dbReference type="GO" id="GO:0005886">
    <property type="term" value="C:plasma membrane"/>
    <property type="evidence" value="ECO:0007669"/>
    <property type="project" value="UniProtKB-SubCell"/>
</dbReference>
<keyword evidence="3" id="KW-0813">Transport</keyword>
<gene>
    <name evidence="10" type="ORF">B8A44_03035</name>
</gene>
<reference evidence="10 11" key="1">
    <citation type="submission" date="2017-03" db="EMBL/GenBank/DDBJ databases">
        <title>wgs assembly of Dolosigranulum pigrum KPL CDC strains.</title>
        <authorList>
            <person name="Brugger S.D."/>
            <person name="Pettigrew M."/>
            <person name="Kong Y."/>
            <person name="Lemon K.P."/>
        </authorList>
    </citation>
    <scope>NUCLEOTIDE SEQUENCE [LARGE SCALE GENOMIC DNA]</scope>
    <source>
        <strain evidence="10 11">KPL1931_CDC4294-98</strain>
    </source>
</reference>
<evidence type="ECO:0000256" key="9">
    <source>
        <dbReference type="ARBA" id="ARBA00023136"/>
    </source>
</evidence>
<keyword evidence="4" id="KW-1003">Cell membrane</keyword>
<evidence type="ECO:0000256" key="8">
    <source>
        <dbReference type="ARBA" id="ARBA00023010"/>
    </source>
</evidence>
<keyword evidence="8" id="KW-0811">Translocation</keyword>
<keyword evidence="5" id="KW-0812">Transmembrane</keyword>
<comment type="similarity">
    <text evidence="2">Belongs to the YajC family.</text>
</comment>
<name>A0A328KLM9_9LACT</name>
<evidence type="ECO:0000256" key="1">
    <source>
        <dbReference type="ARBA" id="ARBA00004162"/>
    </source>
</evidence>
<accession>A0A328KLM9</accession>
<organism evidence="10 11">
    <name type="scientific">Dolosigranulum pigrum</name>
    <dbReference type="NCBI Taxonomy" id="29394"/>
    <lineage>
        <taxon>Bacteria</taxon>
        <taxon>Bacillati</taxon>
        <taxon>Bacillota</taxon>
        <taxon>Bacilli</taxon>
        <taxon>Lactobacillales</taxon>
        <taxon>Carnobacteriaceae</taxon>
        <taxon>Dolosigranulum</taxon>
    </lineage>
</organism>
<comment type="caution">
    <text evidence="10">The sequence shown here is derived from an EMBL/GenBank/DDBJ whole genome shotgun (WGS) entry which is preliminary data.</text>
</comment>
<dbReference type="GeneID" id="42694824"/>
<evidence type="ECO:0000256" key="7">
    <source>
        <dbReference type="ARBA" id="ARBA00022989"/>
    </source>
</evidence>
<proteinExistence type="inferred from homology"/>
<dbReference type="InterPro" id="IPR003849">
    <property type="entry name" value="Preprotein_translocase_YajC"/>
</dbReference>
<evidence type="ECO:0000256" key="6">
    <source>
        <dbReference type="ARBA" id="ARBA00022927"/>
    </source>
</evidence>
<dbReference type="SMART" id="SM01323">
    <property type="entry name" value="YajC"/>
    <property type="match status" value="1"/>
</dbReference>
<sequence>MNILSQIFITSIVVIVFVIVSLFIYYLFTRKQYKNQKEHFQQLHQNLATGQKVEFSNGLVGVIDKVDTEYCDIKIKSGAVITVSRYAISKIVK</sequence>
<dbReference type="RefSeq" id="WP_004636648.1">
    <property type="nucleotide sequence ID" value="NZ_CALUAQ010000004.1"/>
</dbReference>
<comment type="subcellular location">
    <subcellularLocation>
        <location evidence="1">Cell membrane</location>
        <topology evidence="1">Single-pass membrane protein</topology>
    </subcellularLocation>
</comment>
<dbReference type="AlphaFoldDB" id="A0A328KLM9"/>
<evidence type="ECO:0000256" key="2">
    <source>
        <dbReference type="ARBA" id="ARBA00006742"/>
    </source>
</evidence>
<dbReference type="GO" id="GO:0015031">
    <property type="term" value="P:protein transport"/>
    <property type="evidence" value="ECO:0007669"/>
    <property type="project" value="UniProtKB-KW"/>
</dbReference>
<evidence type="ECO:0000256" key="5">
    <source>
        <dbReference type="ARBA" id="ARBA00022692"/>
    </source>
</evidence>
<dbReference type="EMBL" id="NAQV01000008">
    <property type="protein sequence ID" value="RAN64250.1"/>
    <property type="molecule type" value="Genomic_DNA"/>
</dbReference>
<keyword evidence="9" id="KW-0472">Membrane</keyword>
<protein>
    <submittedName>
        <fullName evidence="10">Preprotein translocase subunit YajC</fullName>
    </submittedName>
</protein>
<evidence type="ECO:0000256" key="3">
    <source>
        <dbReference type="ARBA" id="ARBA00022448"/>
    </source>
</evidence>
<evidence type="ECO:0000313" key="11">
    <source>
        <dbReference type="Proteomes" id="UP000249099"/>
    </source>
</evidence>
<keyword evidence="6" id="KW-0653">Protein transport</keyword>
<dbReference type="PANTHER" id="PTHR33909:SF1">
    <property type="entry name" value="SEC TRANSLOCON ACCESSORY COMPLEX SUBUNIT YAJC"/>
    <property type="match status" value="1"/>
</dbReference>
<dbReference type="PANTHER" id="PTHR33909">
    <property type="entry name" value="SEC TRANSLOCON ACCESSORY COMPLEX SUBUNIT YAJC"/>
    <property type="match status" value="1"/>
</dbReference>
<evidence type="ECO:0000256" key="4">
    <source>
        <dbReference type="ARBA" id="ARBA00022475"/>
    </source>
</evidence>
<keyword evidence="7" id="KW-1133">Transmembrane helix</keyword>
<dbReference type="NCBIfam" id="TIGR00739">
    <property type="entry name" value="yajC"/>
    <property type="match status" value="1"/>
</dbReference>
<evidence type="ECO:0000313" key="10">
    <source>
        <dbReference type="EMBL" id="RAN64250.1"/>
    </source>
</evidence>
<dbReference type="Proteomes" id="UP000249099">
    <property type="component" value="Unassembled WGS sequence"/>
</dbReference>
<dbReference type="Pfam" id="PF02699">
    <property type="entry name" value="YajC"/>
    <property type="match status" value="1"/>
</dbReference>